<dbReference type="EMBL" id="CP058530">
    <property type="protein sequence ID" value="QLG29731.1"/>
    <property type="molecule type" value="Genomic_DNA"/>
</dbReference>
<gene>
    <name evidence="3" type="ORF">HUG10_19185</name>
</gene>
<proteinExistence type="predicted"/>
<keyword evidence="4" id="KW-1185">Reference proteome</keyword>
<evidence type="ECO:0000256" key="1">
    <source>
        <dbReference type="SAM" id="MobiDB-lite"/>
    </source>
</evidence>
<name>A0A7D5GKF1_9EURY</name>
<keyword evidence="2" id="KW-0812">Transmembrane</keyword>
<dbReference type="Proteomes" id="UP000509750">
    <property type="component" value="Plasmid unnamed1"/>
</dbReference>
<accession>A0A7D5GKF1</accession>
<keyword evidence="2" id="KW-0472">Membrane</keyword>
<evidence type="ECO:0000313" key="4">
    <source>
        <dbReference type="Proteomes" id="UP000509750"/>
    </source>
</evidence>
<geneLocation type="plasmid" evidence="3 4">
    <name>unnamed1</name>
</geneLocation>
<evidence type="ECO:0000313" key="3">
    <source>
        <dbReference type="EMBL" id="QLG29731.1"/>
    </source>
</evidence>
<keyword evidence="2" id="KW-1133">Transmembrane helix</keyword>
<reference evidence="3 4" key="1">
    <citation type="submission" date="2020-07" db="EMBL/GenBank/DDBJ databases">
        <title>Gai3-2, isolated from salt lake.</title>
        <authorList>
            <person name="Cui H."/>
            <person name="Shi X."/>
        </authorList>
    </citation>
    <scope>NUCLEOTIDE SEQUENCE [LARGE SCALE GENOMIC DNA]</scope>
    <source>
        <strain evidence="3 4">Gai3-2</strain>
        <plasmid evidence="3 4">unnamed1</plasmid>
    </source>
</reference>
<keyword evidence="3" id="KW-0614">Plasmid</keyword>
<dbReference type="AlphaFoldDB" id="A0A7D5GKF1"/>
<dbReference type="InterPro" id="IPR055693">
    <property type="entry name" value="DUF7269"/>
</dbReference>
<protein>
    <submittedName>
        <fullName evidence="3">Uncharacterized protein</fullName>
    </submittedName>
</protein>
<dbReference type="RefSeq" id="WP_179171305.1">
    <property type="nucleotide sequence ID" value="NZ_CP058530.1"/>
</dbReference>
<feature type="transmembrane region" description="Helical" evidence="2">
    <location>
        <begin position="44"/>
        <end position="64"/>
    </location>
</feature>
<dbReference type="GeneID" id="56031004"/>
<feature type="region of interest" description="Disordered" evidence="1">
    <location>
        <begin position="168"/>
        <end position="198"/>
    </location>
</feature>
<dbReference type="Pfam" id="PF23933">
    <property type="entry name" value="DUF7269"/>
    <property type="match status" value="1"/>
</dbReference>
<dbReference type="KEGG" id="halg:HUG10_19185"/>
<dbReference type="OrthoDB" id="307812at2157"/>
<organism evidence="3 4">
    <name type="scientific">Halorarum halophilum</name>
    <dbReference type="NCBI Taxonomy" id="2743090"/>
    <lineage>
        <taxon>Archaea</taxon>
        <taxon>Methanobacteriati</taxon>
        <taxon>Methanobacteriota</taxon>
        <taxon>Stenosarchaea group</taxon>
        <taxon>Halobacteria</taxon>
        <taxon>Halobacteriales</taxon>
        <taxon>Haloferacaceae</taxon>
        <taxon>Halorarum</taxon>
    </lineage>
</organism>
<sequence length="198" mass="20550">MKRRRVVLGAAGVVLLGLALLGSGDGPLADLVDAAVTALGNDYLFLVAIAAGGLVVASAMVVSGRSGNLRQARMPDPERPVAVPTPGAGFDDRIGSVRFGLPVVGDSTRESVRERLRTSAVDVTMRSEGCSREEAERMVADGRWTDDPDAAAFLSGSNPASFPELLGAGLRGETPSQRRARRTAEEIVARAPGARGDG</sequence>
<evidence type="ECO:0000256" key="2">
    <source>
        <dbReference type="SAM" id="Phobius"/>
    </source>
</evidence>